<name>A0AAV2H5W7_LYMST</name>
<evidence type="ECO:0000313" key="4">
    <source>
        <dbReference type="Proteomes" id="UP001497497"/>
    </source>
</evidence>
<reference evidence="3 4" key="1">
    <citation type="submission" date="2024-04" db="EMBL/GenBank/DDBJ databases">
        <authorList>
            <consortium name="Genoscope - CEA"/>
            <person name="William W."/>
        </authorList>
    </citation>
    <scope>NUCLEOTIDE SEQUENCE [LARGE SCALE GENOMIC DNA]</scope>
</reference>
<keyword evidence="1" id="KW-1133">Transmembrane helix</keyword>
<proteinExistence type="predicted"/>
<evidence type="ECO:0000256" key="2">
    <source>
        <dbReference type="SAM" id="SignalP"/>
    </source>
</evidence>
<dbReference type="AlphaFoldDB" id="A0AAV2H5W7"/>
<organism evidence="3 4">
    <name type="scientific">Lymnaea stagnalis</name>
    <name type="common">Great pond snail</name>
    <name type="synonym">Helix stagnalis</name>
    <dbReference type="NCBI Taxonomy" id="6523"/>
    <lineage>
        <taxon>Eukaryota</taxon>
        <taxon>Metazoa</taxon>
        <taxon>Spiralia</taxon>
        <taxon>Lophotrochozoa</taxon>
        <taxon>Mollusca</taxon>
        <taxon>Gastropoda</taxon>
        <taxon>Heterobranchia</taxon>
        <taxon>Euthyneura</taxon>
        <taxon>Panpulmonata</taxon>
        <taxon>Hygrophila</taxon>
        <taxon>Lymnaeoidea</taxon>
        <taxon>Lymnaeidae</taxon>
        <taxon>Lymnaea</taxon>
    </lineage>
</organism>
<dbReference type="EMBL" id="CAXITT010000034">
    <property type="protein sequence ID" value="CAL1528550.1"/>
    <property type="molecule type" value="Genomic_DNA"/>
</dbReference>
<gene>
    <name evidence="3" type="ORF">GSLYS_00002720001</name>
</gene>
<evidence type="ECO:0000256" key="1">
    <source>
        <dbReference type="SAM" id="Phobius"/>
    </source>
</evidence>
<feature type="chain" id="PRO_5043528017" evidence="2">
    <location>
        <begin position="21"/>
        <end position="131"/>
    </location>
</feature>
<comment type="caution">
    <text evidence="3">The sequence shown here is derived from an EMBL/GenBank/DDBJ whole genome shotgun (WGS) entry which is preliminary data.</text>
</comment>
<feature type="signal peptide" evidence="2">
    <location>
        <begin position="1"/>
        <end position="20"/>
    </location>
</feature>
<keyword evidence="1" id="KW-0812">Transmembrane</keyword>
<keyword evidence="2" id="KW-0732">Signal</keyword>
<keyword evidence="4" id="KW-1185">Reference proteome</keyword>
<sequence>MLRGIFQSLMFVLMLNFATARKHRERRGHSTEDSHETSEEIMNPGKWLYHCACPEHKDHLPIIIGCVLGAVIVALLVVIIILIVLLKRRSSVLVPVPPVVSNVMYVEPERKPMMAVDNPPMYTDVIKTAPE</sequence>
<dbReference type="Proteomes" id="UP001497497">
    <property type="component" value="Unassembled WGS sequence"/>
</dbReference>
<accession>A0AAV2H5W7</accession>
<protein>
    <submittedName>
        <fullName evidence="3">Uncharacterized protein</fullName>
    </submittedName>
</protein>
<feature type="transmembrane region" description="Helical" evidence="1">
    <location>
        <begin position="62"/>
        <end position="86"/>
    </location>
</feature>
<evidence type="ECO:0000313" key="3">
    <source>
        <dbReference type="EMBL" id="CAL1528550.1"/>
    </source>
</evidence>
<keyword evidence="1" id="KW-0472">Membrane</keyword>